<feature type="transmembrane region" description="Helical" evidence="1">
    <location>
        <begin position="6"/>
        <end position="28"/>
    </location>
</feature>
<dbReference type="RefSeq" id="WP_244762072.1">
    <property type="nucleotide sequence ID" value="NZ_JALJCJ010000004.1"/>
</dbReference>
<accession>A0ABT8XB22</accession>
<evidence type="ECO:0000313" key="2">
    <source>
        <dbReference type="EMBL" id="MDO6120471.1"/>
    </source>
</evidence>
<proteinExistence type="predicted"/>
<name>A0ABT8XB22_9HYPH</name>
<organism evidence="2 3">
    <name type="scientific">Shinella curvata</name>
    <dbReference type="NCBI Taxonomy" id="1817964"/>
    <lineage>
        <taxon>Bacteria</taxon>
        <taxon>Pseudomonadati</taxon>
        <taxon>Pseudomonadota</taxon>
        <taxon>Alphaproteobacteria</taxon>
        <taxon>Hyphomicrobiales</taxon>
        <taxon>Rhizobiaceae</taxon>
        <taxon>Shinella</taxon>
    </lineage>
</organism>
<dbReference type="Proteomes" id="UP001177080">
    <property type="component" value="Unassembled WGS sequence"/>
</dbReference>
<feature type="transmembrane region" description="Helical" evidence="1">
    <location>
        <begin position="130"/>
        <end position="149"/>
    </location>
</feature>
<gene>
    <name evidence="2" type="ORF">GB928_004670</name>
</gene>
<keyword evidence="1" id="KW-0472">Membrane</keyword>
<sequence length="167" mass="18103">MRYTSALRYSLIHAITSIGIGITVLLVATRSGSRPLDDWVGTIEILVRTIKRYPHNLYEIAAILAVLIVPIRAGFADARSNEPQSASNVSRQAFAAALAALATPLVYLGFSTILNHALSSNFPGHRWNHVEALAMGLWSFMTIPVTLMTSHVLRGQRAKAVAGAKPE</sequence>
<protein>
    <submittedName>
        <fullName evidence="2">Uncharacterized protein</fullName>
    </submittedName>
</protein>
<keyword evidence="1" id="KW-0812">Transmembrane</keyword>
<reference evidence="2" key="1">
    <citation type="submission" date="2022-04" db="EMBL/GenBank/DDBJ databases">
        <title>Shinella lacus sp. nov., a novel member of the genus Shinella from water.</title>
        <authorList>
            <person name="Deng Y."/>
        </authorList>
    </citation>
    <scope>NUCLEOTIDE SEQUENCE</scope>
    <source>
        <strain evidence="2">JCM 31239</strain>
    </source>
</reference>
<comment type="caution">
    <text evidence="2">The sequence shown here is derived from an EMBL/GenBank/DDBJ whole genome shotgun (WGS) entry which is preliminary data.</text>
</comment>
<feature type="transmembrane region" description="Helical" evidence="1">
    <location>
        <begin position="57"/>
        <end position="75"/>
    </location>
</feature>
<evidence type="ECO:0000313" key="3">
    <source>
        <dbReference type="Proteomes" id="UP001177080"/>
    </source>
</evidence>
<evidence type="ECO:0000256" key="1">
    <source>
        <dbReference type="SAM" id="Phobius"/>
    </source>
</evidence>
<feature type="transmembrane region" description="Helical" evidence="1">
    <location>
        <begin position="95"/>
        <end position="118"/>
    </location>
</feature>
<keyword evidence="3" id="KW-1185">Reference proteome</keyword>
<keyword evidence="1" id="KW-1133">Transmembrane helix</keyword>
<dbReference type="EMBL" id="WHSC02000002">
    <property type="protein sequence ID" value="MDO6120471.1"/>
    <property type="molecule type" value="Genomic_DNA"/>
</dbReference>